<proteinExistence type="predicted"/>
<dbReference type="Proteomes" id="UP000223913">
    <property type="component" value="Unassembled WGS sequence"/>
</dbReference>
<dbReference type="EMBL" id="PDUD01000069">
    <property type="protein sequence ID" value="PHN00912.1"/>
    <property type="molecule type" value="Genomic_DNA"/>
</dbReference>
<evidence type="ECO:0000313" key="2">
    <source>
        <dbReference type="Proteomes" id="UP000223913"/>
    </source>
</evidence>
<name>A0A2D0MXB1_FLAN2</name>
<keyword evidence="2" id="KW-1185">Reference proteome</keyword>
<protein>
    <recommendedName>
        <fullName evidence="3">Tetratricopeptide repeat protein</fullName>
    </recommendedName>
</protein>
<sequence length="292" mass="33600">MLASSGSNTIEVFLFLEIKKLKKLYEKTGDPYPVYLAGLSIAQAIELIPKASNSFQYSRLQSLLAQMLLDQGKDQYTLTLALEHICKAVEIISSLNMVSEELIKEHVKFALFLGVIKKALGEYDESIMLMRENALLLTSKKGATKLDLIPLERQEIIMHQSVKGHQKLINEASLYVKNKPIEYYSTIKRIFEFLMNTDQYPKAKELFSEYRRAFSYISRRLPPLSHISFLKNTGQFYSGIGENKKAKVILINILNEARKRNLFGQERQILYMLEEIEAGERAELITFFVKKN</sequence>
<dbReference type="AlphaFoldDB" id="A0A2D0MXB1"/>
<comment type="caution">
    <text evidence="1">The sequence shown here is derived from an EMBL/GenBank/DDBJ whole genome shotgun (WGS) entry which is preliminary data.</text>
</comment>
<organism evidence="1 2">
    <name type="scientific">Flavilitoribacter nigricans (strain ATCC 23147 / DSM 23189 / NBRC 102662 / NCIMB 1420 / SS-2)</name>
    <name type="common">Lewinella nigricans</name>
    <dbReference type="NCBI Taxonomy" id="1122177"/>
    <lineage>
        <taxon>Bacteria</taxon>
        <taxon>Pseudomonadati</taxon>
        <taxon>Bacteroidota</taxon>
        <taxon>Saprospiria</taxon>
        <taxon>Saprospirales</taxon>
        <taxon>Lewinellaceae</taxon>
        <taxon>Flavilitoribacter</taxon>
    </lineage>
</organism>
<reference evidence="1 2" key="1">
    <citation type="submission" date="2017-10" db="EMBL/GenBank/DDBJ databases">
        <title>The draft genome sequence of Lewinella nigricans NBRC 102662.</title>
        <authorList>
            <person name="Wang K."/>
        </authorList>
    </citation>
    <scope>NUCLEOTIDE SEQUENCE [LARGE SCALE GENOMIC DNA]</scope>
    <source>
        <strain evidence="1 2">NBRC 102662</strain>
    </source>
</reference>
<evidence type="ECO:0000313" key="1">
    <source>
        <dbReference type="EMBL" id="PHN00912.1"/>
    </source>
</evidence>
<evidence type="ECO:0008006" key="3">
    <source>
        <dbReference type="Google" id="ProtNLM"/>
    </source>
</evidence>
<accession>A0A2D0MXB1</accession>
<gene>
    <name evidence="1" type="ORF">CRP01_39645</name>
</gene>